<comment type="caution">
    <text evidence="2">The sequence shown here is derived from an EMBL/GenBank/DDBJ whole genome shotgun (WGS) entry which is preliminary data.</text>
</comment>
<keyword evidence="3" id="KW-1185">Reference proteome</keyword>
<proteinExistence type="predicted"/>
<evidence type="ECO:0000256" key="1">
    <source>
        <dbReference type="SAM" id="Phobius"/>
    </source>
</evidence>
<dbReference type="RefSeq" id="WP_211312246.1">
    <property type="nucleotide sequence ID" value="NZ_BAAABL010000068.1"/>
</dbReference>
<sequence length="81" mass="8127">MRSLPRVPASVRGPLCALAALCGVGALVFGYAIAGFGAALAAGLTAYGAVPLRVSGPIIAFGCVLLALAYGCWRAFTTLLE</sequence>
<gene>
    <name evidence="2" type="ORF">GCM10009066_22860</name>
</gene>
<evidence type="ECO:0000313" key="2">
    <source>
        <dbReference type="EMBL" id="GAA0308700.1"/>
    </source>
</evidence>
<dbReference type="AlphaFoldDB" id="A0AAV3S9Z5"/>
<name>A0AAV3S9Z5_9EURY</name>
<keyword evidence="1" id="KW-1133">Transmembrane helix</keyword>
<evidence type="ECO:0000313" key="3">
    <source>
        <dbReference type="Proteomes" id="UP001500837"/>
    </source>
</evidence>
<protein>
    <submittedName>
        <fullName evidence="2">Uncharacterized protein</fullName>
    </submittedName>
</protein>
<organism evidence="2 3">
    <name type="scientific">Halarchaeum salinum</name>
    <dbReference type="NCBI Taxonomy" id="489912"/>
    <lineage>
        <taxon>Archaea</taxon>
        <taxon>Methanobacteriati</taxon>
        <taxon>Methanobacteriota</taxon>
        <taxon>Stenosarchaea group</taxon>
        <taxon>Halobacteria</taxon>
        <taxon>Halobacteriales</taxon>
        <taxon>Halobacteriaceae</taxon>
    </lineage>
</organism>
<dbReference type="Proteomes" id="UP001500837">
    <property type="component" value="Unassembled WGS sequence"/>
</dbReference>
<reference evidence="2 3" key="1">
    <citation type="journal article" date="2019" name="Int. J. Syst. Evol. Microbiol.">
        <title>The Global Catalogue of Microorganisms (GCM) 10K type strain sequencing project: providing services to taxonomists for standard genome sequencing and annotation.</title>
        <authorList>
            <consortium name="The Broad Institute Genomics Platform"/>
            <consortium name="The Broad Institute Genome Sequencing Center for Infectious Disease"/>
            <person name="Wu L."/>
            <person name="Ma J."/>
        </authorList>
    </citation>
    <scope>NUCLEOTIDE SEQUENCE [LARGE SCALE GENOMIC DNA]</scope>
    <source>
        <strain evidence="2 3">JCM 16330</strain>
    </source>
</reference>
<keyword evidence="1" id="KW-0472">Membrane</keyword>
<keyword evidence="1" id="KW-0812">Transmembrane</keyword>
<dbReference type="EMBL" id="BAAABL010000068">
    <property type="protein sequence ID" value="GAA0308700.1"/>
    <property type="molecule type" value="Genomic_DNA"/>
</dbReference>
<accession>A0AAV3S9Z5</accession>
<feature type="transmembrane region" description="Helical" evidence="1">
    <location>
        <begin position="57"/>
        <end position="76"/>
    </location>
</feature>